<dbReference type="EMBL" id="LUKE01000004">
    <property type="protein sequence ID" value="KYG63219.1"/>
    <property type="molecule type" value="Genomic_DNA"/>
</dbReference>
<dbReference type="Proteomes" id="UP000075320">
    <property type="component" value="Unassembled WGS sequence"/>
</dbReference>
<keyword evidence="2" id="KW-1185">Reference proteome</keyword>
<evidence type="ECO:0000313" key="2">
    <source>
        <dbReference type="Proteomes" id="UP000075320"/>
    </source>
</evidence>
<proteinExistence type="predicted"/>
<dbReference type="AlphaFoldDB" id="A0A150WIA0"/>
<sequence>MRRCGFGGGTTIASVGGMIFKWRVARLIFAFLTIFVAASAFSAERCEDLFTPPASLAQKVWAGFSKNLVPLNIALNKKLSLYGHFVTLDAKARTVLKISFLDAHSSEVNRVLYDVIKKGQIDEIDAGAVVGPKVLPLLLSLTRITPESKKMIVRGYIRPEWLHDTMSREAAMFDAQGRRNYDHFSAKDLERWNKTMEDLGLTEACRKFYGTAELSGCGRLDFVFDVRHPQKVSWEKGS</sequence>
<accession>A0A150WIA0</accession>
<reference evidence="1 2" key="1">
    <citation type="submission" date="2016-03" db="EMBL/GenBank/DDBJ databases">
        <authorList>
            <person name="Ploux O."/>
        </authorList>
    </citation>
    <scope>NUCLEOTIDE SEQUENCE [LARGE SCALE GENOMIC DNA]</scope>
    <source>
        <strain evidence="1 2">R0</strain>
    </source>
</reference>
<gene>
    <name evidence="1" type="ORF">AZI86_16080</name>
</gene>
<name>A0A150WIA0_BDEBC</name>
<protein>
    <submittedName>
        <fullName evidence="1">Uncharacterized protein</fullName>
    </submittedName>
</protein>
<comment type="caution">
    <text evidence="1">The sequence shown here is derived from an EMBL/GenBank/DDBJ whole genome shotgun (WGS) entry which is preliminary data.</text>
</comment>
<evidence type="ECO:0000313" key="1">
    <source>
        <dbReference type="EMBL" id="KYG63219.1"/>
    </source>
</evidence>
<organism evidence="1 2">
    <name type="scientific">Bdellovibrio bacteriovorus</name>
    <dbReference type="NCBI Taxonomy" id="959"/>
    <lineage>
        <taxon>Bacteria</taxon>
        <taxon>Pseudomonadati</taxon>
        <taxon>Bdellovibrionota</taxon>
        <taxon>Bdellovibrionia</taxon>
        <taxon>Bdellovibrionales</taxon>
        <taxon>Pseudobdellovibrionaceae</taxon>
        <taxon>Bdellovibrio</taxon>
    </lineage>
</organism>